<sequence length="478" mass="52124">MVLVVSGDETGLLKTFDLSCSITTSNSSLGVAGSTKQTVKRPPTTSHLPEDLTQSRGNGVTCLNWLNEDKTTIAVGRKGPSVEVWNTTSPTGPNPNSIKYTKRIDLFTTTTTGVPSPTSTEMYEDILSTNQLTSTTLTATTCYGNVYKIDLDTNTYEKLTTDKPLVPKPPTSTRSKSFSGRTPVTSTFYLTPTKLLLGGRDREVQIFDLESMKSTWKGKNLPPDPQTLLQCPLWQTCLGGWGEKGVCVGTAYKELRLYDTRQRRPTSVVGGNSGEVIESMVTACTWASENRVVVGTSEGYMHDVDVRMLKVRRRLVGPNGCVKDVKAKGDWVGGIGLDRVWNCWDGKGRRRGEVYVRQRGVGFLWGDGEIEVEEEEEEGEEEGVWEGEGKKSASNLDVNAEDEVGEIVFSSDEEEGDSDNDDLGINNQSDSDNDEGFGSDEEFFNPGMQTKTKKGGDKKKKGGGGGGGGGGNRKKQRR</sequence>
<dbReference type="GO" id="GO:0030687">
    <property type="term" value="C:preribosome, large subunit precursor"/>
    <property type="evidence" value="ECO:0007669"/>
    <property type="project" value="TreeGrafter"/>
</dbReference>
<dbReference type="Proteomes" id="UP001162640">
    <property type="component" value="Unassembled WGS sequence"/>
</dbReference>
<evidence type="ECO:0000313" key="2">
    <source>
        <dbReference type="EMBL" id="GMH52541.1"/>
    </source>
</evidence>
<reference evidence="3" key="1">
    <citation type="journal article" date="2023" name="Commun. Biol.">
        <title>Genome analysis of Parmales, the sister group of diatoms, reveals the evolutionary specialization of diatoms from phago-mixotrophs to photoautotrophs.</title>
        <authorList>
            <person name="Ban H."/>
            <person name="Sato S."/>
            <person name="Yoshikawa S."/>
            <person name="Yamada K."/>
            <person name="Nakamura Y."/>
            <person name="Ichinomiya M."/>
            <person name="Sato N."/>
            <person name="Blanc-Mathieu R."/>
            <person name="Endo H."/>
            <person name="Kuwata A."/>
            <person name="Ogata H."/>
        </authorList>
    </citation>
    <scope>NUCLEOTIDE SEQUENCE [LARGE SCALE GENOMIC DNA]</scope>
</reference>
<dbReference type="InterPro" id="IPR036322">
    <property type="entry name" value="WD40_repeat_dom_sf"/>
</dbReference>
<proteinExistence type="predicted"/>
<dbReference type="PANTHER" id="PTHR16038:SF4">
    <property type="entry name" value="WD REPEAT-CONTAINING PROTEIN 74"/>
    <property type="match status" value="1"/>
</dbReference>
<dbReference type="InterPro" id="IPR037379">
    <property type="entry name" value="WDR74/Nsa1"/>
</dbReference>
<protein>
    <submittedName>
        <fullName evidence="2">Uncharacterized protein</fullName>
    </submittedName>
</protein>
<feature type="compositionally biased region" description="Basic residues" evidence="1">
    <location>
        <begin position="451"/>
        <end position="462"/>
    </location>
</feature>
<dbReference type="SUPFAM" id="SSF50978">
    <property type="entry name" value="WD40 repeat-like"/>
    <property type="match status" value="1"/>
</dbReference>
<feature type="compositionally biased region" description="Acidic residues" evidence="1">
    <location>
        <begin position="399"/>
        <end position="422"/>
    </location>
</feature>
<gene>
    <name evidence="2" type="ORF">TL16_g01252</name>
</gene>
<name>A0A9W6ZI68_9STRA</name>
<organism evidence="2 3">
    <name type="scientific">Triparma laevis f. inornata</name>
    <dbReference type="NCBI Taxonomy" id="1714386"/>
    <lineage>
        <taxon>Eukaryota</taxon>
        <taxon>Sar</taxon>
        <taxon>Stramenopiles</taxon>
        <taxon>Ochrophyta</taxon>
        <taxon>Bolidophyceae</taxon>
        <taxon>Parmales</taxon>
        <taxon>Triparmaceae</taxon>
        <taxon>Triparma</taxon>
    </lineage>
</organism>
<feature type="compositionally biased region" description="Acidic residues" evidence="1">
    <location>
        <begin position="431"/>
        <end position="443"/>
    </location>
</feature>
<dbReference type="AlphaFoldDB" id="A0A9W6ZI68"/>
<dbReference type="GO" id="GO:0042273">
    <property type="term" value="P:ribosomal large subunit biogenesis"/>
    <property type="evidence" value="ECO:0007669"/>
    <property type="project" value="InterPro"/>
</dbReference>
<feature type="region of interest" description="Disordered" evidence="1">
    <location>
        <begin position="32"/>
        <end position="53"/>
    </location>
</feature>
<evidence type="ECO:0000313" key="3">
    <source>
        <dbReference type="Proteomes" id="UP001162640"/>
    </source>
</evidence>
<dbReference type="InterPro" id="IPR015943">
    <property type="entry name" value="WD40/YVTN_repeat-like_dom_sf"/>
</dbReference>
<dbReference type="EMBL" id="BLQM01000027">
    <property type="protein sequence ID" value="GMH52541.1"/>
    <property type="molecule type" value="Genomic_DNA"/>
</dbReference>
<evidence type="ECO:0000256" key="1">
    <source>
        <dbReference type="SAM" id="MobiDB-lite"/>
    </source>
</evidence>
<dbReference type="PANTHER" id="PTHR16038">
    <property type="entry name" value="NOP SEVEN ASSOCIATED PROTEIN 1"/>
    <property type="match status" value="1"/>
</dbReference>
<feature type="region of interest" description="Disordered" evidence="1">
    <location>
        <begin position="368"/>
        <end position="478"/>
    </location>
</feature>
<comment type="caution">
    <text evidence="2">The sequence shown here is derived from an EMBL/GenBank/DDBJ whole genome shotgun (WGS) entry which is preliminary data.</text>
</comment>
<accession>A0A9W6ZI68</accession>
<dbReference type="GO" id="GO:0005730">
    <property type="term" value="C:nucleolus"/>
    <property type="evidence" value="ECO:0007669"/>
    <property type="project" value="InterPro"/>
</dbReference>
<feature type="compositionally biased region" description="Acidic residues" evidence="1">
    <location>
        <begin position="368"/>
        <end position="385"/>
    </location>
</feature>
<dbReference type="Gene3D" id="2.130.10.10">
    <property type="entry name" value="YVTN repeat-like/Quinoprotein amine dehydrogenase"/>
    <property type="match status" value="2"/>
</dbReference>